<evidence type="ECO:0000313" key="3">
    <source>
        <dbReference type="Proteomes" id="UP000245207"/>
    </source>
</evidence>
<organism evidence="2 3">
    <name type="scientific">Artemisia annua</name>
    <name type="common">Sweet wormwood</name>
    <dbReference type="NCBI Taxonomy" id="35608"/>
    <lineage>
        <taxon>Eukaryota</taxon>
        <taxon>Viridiplantae</taxon>
        <taxon>Streptophyta</taxon>
        <taxon>Embryophyta</taxon>
        <taxon>Tracheophyta</taxon>
        <taxon>Spermatophyta</taxon>
        <taxon>Magnoliopsida</taxon>
        <taxon>eudicotyledons</taxon>
        <taxon>Gunneridae</taxon>
        <taxon>Pentapetalae</taxon>
        <taxon>asterids</taxon>
        <taxon>campanulids</taxon>
        <taxon>Asterales</taxon>
        <taxon>Asteraceae</taxon>
        <taxon>Asteroideae</taxon>
        <taxon>Anthemideae</taxon>
        <taxon>Artemisiinae</taxon>
        <taxon>Artemisia</taxon>
    </lineage>
</organism>
<evidence type="ECO:0000313" key="2">
    <source>
        <dbReference type="EMBL" id="PWA81751.1"/>
    </source>
</evidence>
<protein>
    <submittedName>
        <fullName evidence="2">Uncharacterized protein</fullName>
    </submittedName>
</protein>
<feature type="region of interest" description="Disordered" evidence="1">
    <location>
        <begin position="57"/>
        <end position="80"/>
    </location>
</feature>
<keyword evidence="3" id="KW-1185">Reference proteome</keyword>
<comment type="caution">
    <text evidence="2">The sequence shown here is derived from an EMBL/GenBank/DDBJ whole genome shotgun (WGS) entry which is preliminary data.</text>
</comment>
<accession>A0A2U1P7M7</accession>
<dbReference type="AlphaFoldDB" id="A0A2U1P7M7"/>
<feature type="compositionally biased region" description="Gly residues" evidence="1">
    <location>
        <begin position="61"/>
        <end position="79"/>
    </location>
</feature>
<proteinExistence type="predicted"/>
<sequence length="112" mass="11745">MSSDDEIVSALQLISLSNGQPASGHGLPQSEPIEPETFVCVTNRNPSEFSTEITKNYMRSGDGGGSGPGNGDRGNGGRGALLQICQHDDHPPLLISASDDNNITILINKSLI</sequence>
<gene>
    <name evidence="2" type="ORF">CTI12_AA184000</name>
</gene>
<dbReference type="Proteomes" id="UP000245207">
    <property type="component" value="Unassembled WGS sequence"/>
</dbReference>
<evidence type="ECO:0000256" key="1">
    <source>
        <dbReference type="SAM" id="MobiDB-lite"/>
    </source>
</evidence>
<dbReference type="EMBL" id="PKPP01001553">
    <property type="protein sequence ID" value="PWA81751.1"/>
    <property type="molecule type" value="Genomic_DNA"/>
</dbReference>
<reference evidence="2 3" key="1">
    <citation type="journal article" date="2018" name="Mol. Plant">
        <title>The genome of Artemisia annua provides insight into the evolution of Asteraceae family and artemisinin biosynthesis.</title>
        <authorList>
            <person name="Shen Q."/>
            <person name="Zhang L."/>
            <person name="Liao Z."/>
            <person name="Wang S."/>
            <person name="Yan T."/>
            <person name="Shi P."/>
            <person name="Liu M."/>
            <person name="Fu X."/>
            <person name="Pan Q."/>
            <person name="Wang Y."/>
            <person name="Lv Z."/>
            <person name="Lu X."/>
            <person name="Zhang F."/>
            <person name="Jiang W."/>
            <person name="Ma Y."/>
            <person name="Chen M."/>
            <person name="Hao X."/>
            <person name="Li L."/>
            <person name="Tang Y."/>
            <person name="Lv G."/>
            <person name="Zhou Y."/>
            <person name="Sun X."/>
            <person name="Brodelius P.E."/>
            <person name="Rose J.K.C."/>
            <person name="Tang K."/>
        </authorList>
    </citation>
    <scope>NUCLEOTIDE SEQUENCE [LARGE SCALE GENOMIC DNA]</scope>
    <source>
        <strain evidence="3">cv. Huhao1</strain>
        <tissue evidence="2">Leaf</tissue>
    </source>
</reference>
<name>A0A2U1P7M7_ARTAN</name>